<keyword evidence="3" id="KW-0902">Two-component regulatory system</keyword>
<evidence type="ECO:0000256" key="4">
    <source>
        <dbReference type="SAM" id="Coils"/>
    </source>
</evidence>
<feature type="region of interest" description="Disordered" evidence="5">
    <location>
        <begin position="377"/>
        <end position="398"/>
    </location>
</feature>
<evidence type="ECO:0000313" key="9">
    <source>
        <dbReference type="Proteomes" id="UP000316406"/>
    </source>
</evidence>
<dbReference type="Gene3D" id="1.20.5.1930">
    <property type="match status" value="1"/>
</dbReference>
<proteinExistence type="predicted"/>
<sequence length="398" mass="42854">MSSEVEPRPISFLRWIFPVFWLVFLSYPLTAAWNLNGSSRVWGLALTVVFAVVFYSAMVVSGIGLGAFARHAQAPHSLRSRAESMTVNAALGIMVLIAAVAVPLIGEEALSFLAYVSVLVVISLRRVVPGVVAACSTVVIAEIAQRTVPGWTHEYGTTFGISIAGFAMVMALVAGDRARAARTAEEENRRLEREAERLRLSQDVHDVLGHSLTVIALKAQLAAKLQATGEPEAVKHITEIEQLARGALADVRTTVQGTRTISLAGELVAATRALRAAEIEVEAPTSVDEVDSELRELFAWSVREGSTNILRHSRARHCTVTLERDRLTIVNDASGRRTDLAEVGAGSGLRGLAERAKAVGASVRTEETDDGFVLVVQGQSSDARETSPTQANREQSPR</sequence>
<keyword evidence="6" id="KW-1133">Transmembrane helix</keyword>
<organism evidence="8 9">
    <name type="scientific">Brevibacterium aurantiacum</name>
    <dbReference type="NCBI Taxonomy" id="273384"/>
    <lineage>
        <taxon>Bacteria</taxon>
        <taxon>Bacillati</taxon>
        <taxon>Actinomycetota</taxon>
        <taxon>Actinomycetes</taxon>
        <taxon>Micrococcales</taxon>
        <taxon>Brevibacteriaceae</taxon>
        <taxon>Brevibacterium</taxon>
    </lineage>
</organism>
<dbReference type="GO" id="GO:0000155">
    <property type="term" value="F:phosphorelay sensor kinase activity"/>
    <property type="evidence" value="ECO:0007669"/>
    <property type="project" value="InterPro"/>
</dbReference>
<accession>A0A556C6W4</accession>
<dbReference type="Gene3D" id="3.30.565.10">
    <property type="entry name" value="Histidine kinase-like ATPase, C-terminal domain"/>
    <property type="match status" value="1"/>
</dbReference>
<dbReference type="OrthoDB" id="5241784at2"/>
<reference evidence="8 9" key="1">
    <citation type="submission" date="2019-07" db="EMBL/GenBank/DDBJ databases">
        <title>Draft genome sequence of Brevibacterium aurantiacum XU54 isolated from Xinjiang China.</title>
        <authorList>
            <person name="Xu X."/>
        </authorList>
    </citation>
    <scope>NUCLEOTIDE SEQUENCE [LARGE SCALE GENOMIC DNA]</scope>
    <source>
        <strain evidence="8 9">XU54</strain>
    </source>
</reference>
<dbReference type="GO" id="GO:0016020">
    <property type="term" value="C:membrane"/>
    <property type="evidence" value="ECO:0007669"/>
    <property type="project" value="InterPro"/>
</dbReference>
<keyword evidence="9" id="KW-1185">Reference proteome</keyword>
<name>A0A556C6W4_BREAU</name>
<gene>
    <name evidence="8" type="ORF">FO013_18285</name>
</gene>
<dbReference type="AlphaFoldDB" id="A0A556C6W4"/>
<dbReference type="InterPro" id="IPR011712">
    <property type="entry name" value="Sig_transdc_His_kin_sub3_dim/P"/>
</dbReference>
<keyword evidence="6" id="KW-0812">Transmembrane</keyword>
<dbReference type="PANTHER" id="PTHR24421">
    <property type="entry name" value="NITRATE/NITRITE SENSOR PROTEIN NARX-RELATED"/>
    <property type="match status" value="1"/>
</dbReference>
<evidence type="ECO:0000256" key="6">
    <source>
        <dbReference type="SAM" id="Phobius"/>
    </source>
</evidence>
<feature type="transmembrane region" description="Helical" evidence="6">
    <location>
        <begin position="12"/>
        <end position="35"/>
    </location>
</feature>
<dbReference type="EMBL" id="VLTK01000013">
    <property type="protein sequence ID" value="TSI13141.1"/>
    <property type="molecule type" value="Genomic_DNA"/>
</dbReference>
<dbReference type="RefSeq" id="WP_143923994.1">
    <property type="nucleotide sequence ID" value="NZ_VLTK01000013.1"/>
</dbReference>
<feature type="transmembrane region" description="Helical" evidence="6">
    <location>
        <begin position="155"/>
        <end position="175"/>
    </location>
</feature>
<feature type="domain" description="Signal transduction histidine kinase subgroup 3 dimerisation and phosphoacceptor" evidence="7">
    <location>
        <begin position="196"/>
        <end position="260"/>
    </location>
</feature>
<evidence type="ECO:0000313" key="8">
    <source>
        <dbReference type="EMBL" id="TSI13141.1"/>
    </source>
</evidence>
<dbReference type="CDD" id="cd16917">
    <property type="entry name" value="HATPase_UhpB-NarQ-NarX-like"/>
    <property type="match status" value="1"/>
</dbReference>
<evidence type="ECO:0000256" key="5">
    <source>
        <dbReference type="SAM" id="MobiDB-lite"/>
    </source>
</evidence>
<evidence type="ECO:0000256" key="3">
    <source>
        <dbReference type="ARBA" id="ARBA00023012"/>
    </source>
</evidence>
<evidence type="ECO:0000256" key="2">
    <source>
        <dbReference type="ARBA" id="ARBA00022777"/>
    </source>
</evidence>
<keyword evidence="4" id="KW-0175">Coiled coil</keyword>
<dbReference type="Proteomes" id="UP000316406">
    <property type="component" value="Unassembled WGS sequence"/>
</dbReference>
<keyword evidence="6" id="KW-0472">Membrane</keyword>
<protein>
    <recommendedName>
        <fullName evidence="7">Signal transduction histidine kinase subgroup 3 dimerisation and phosphoacceptor domain-containing protein</fullName>
    </recommendedName>
</protein>
<feature type="coiled-coil region" evidence="4">
    <location>
        <begin position="174"/>
        <end position="201"/>
    </location>
</feature>
<evidence type="ECO:0000256" key="1">
    <source>
        <dbReference type="ARBA" id="ARBA00022679"/>
    </source>
</evidence>
<comment type="caution">
    <text evidence="8">The sequence shown here is derived from an EMBL/GenBank/DDBJ whole genome shotgun (WGS) entry which is preliminary data.</text>
</comment>
<dbReference type="Pfam" id="PF07730">
    <property type="entry name" value="HisKA_3"/>
    <property type="match status" value="1"/>
</dbReference>
<dbReference type="InterPro" id="IPR036890">
    <property type="entry name" value="HATPase_C_sf"/>
</dbReference>
<keyword evidence="1" id="KW-0808">Transferase</keyword>
<keyword evidence="2" id="KW-0418">Kinase</keyword>
<dbReference type="GO" id="GO:0046983">
    <property type="term" value="F:protein dimerization activity"/>
    <property type="evidence" value="ECO:0007669"/>
    <property type="project" value="InterPro"/>
</dbReference>
<dbReference type="InterPro" id="IPR050482">
    <property type="entry name" value="Sensor_HK_TwoCompSys"/>
</dbReference>
<evidence type="ECO:0000259" key="7">
    <source>
        <dbReference type="Pfam" id="PF07730"/>
    </source>
</evidence>
<dbReference type="PANTHER" id="PTHR24421:SF63">
    <property type="entry name" value="SENSOR HISTIDINE KINASE DESK"/>
    <property type="match status" value="1"/>
</dbReference>
<feature type="transmembrane region" description="Helical" evidence="6">
    <location>
        <begin position="41"/>
        <end position="68"/>
    </location>
</feature>
<feature type="transmembrane region" description="Helical" evidence="6">
    <location>
        <begin position="89"/>
        <end position="106"/>
    </location>
</feature>